<gene>
    <name evidence="1" type="ORF">CDO81_21395</name>
</gene>
<dbReference type="AlphaFoldDB" id="A0A254N269"/>
<dbReference type="RefSeq" id="WP_088485264.1">
    <property type="nucleotide sequence ID" value="NZ_NISI01000010.1"/>
</dbReference>
<accession>A0A254N269</accession>
<comment type="caution">
    <text evidence="1">The sequence shown here is derived from an EMBL/GenBank/DDBJ whole genome shotgun (WGS) entry which is preliminary data.</text>
</comment>
<dbReference type="EMBL" id="NISI01000010">
    <property type="protein sequence ID" value="OWR02289.1"/>
    <property type="molecule type" value="Genomic_DNA"/>
</dbReference>
<reference evidence="1 2" key="1">
    <citation type="journal article" date="2007" name="Int. J. Syst. Evol. Microbiol.">
        <title>Description of Pelomonas aquatica sp. nov. and Pelomonas puraquae sp. nov., isolated from industrial and haemodialysis water.</title>
        <authorList>
            <person name="Gomila M."/>
            <person name="Bowien B."/>
            <person name="Falsen E."/>
            <person name="Moore E.R."/>
            <person name="Lalucat J."/>
        </authorList>
    </citation>
    <scope>NUCLEOTIDE SEQUENCE [LARGE SCALE GENOMIC DNA]</scope>
    <source>
        <strain evidence="1 2">CCUG 52769</strain>
    </source>
</reference>
<evidence type="ECO:0000313" key="2">
    <source>
        <dbReference type="Proteomes" id="UP000197446"/>
    </source>
</evidence>
<dbReference type="Proteomes" id="UP000197446">
    <property type="component" value="Unassembled WGS sequence"/>
</dbReference>
<proteinExistence type="predicted"/>
<protein>
    <submittedName>
        <fullName evidence="1">Uncharacterized protein</fullName>
    </submittedName>
</protein>
<keyword evidence="2" id="KW-1185">Reference proteome</keyword>
<evidence type="ECO:0000313" key="1">
    <source>
        <dbReference type="EMBL" id="OWR02289.1"/>
    </source>
</evidence>
<sequence length="261" mass="29408">MFIFEIVTPGTFLECQDSAARHRLLTLVSALKQTFFEANVALNLFTEEQGRARQLQANERRQEFANPRRQIEEDLGAGPRSVLSWEQMEAIRYEAEVIAKREAWQHGHVPFELEHPRIFIFARSFLYALDQFEKLVAAICEDPSTPSGLSAFKERMSQEFPDLREVRNSAHHMEDRVRGLGRNGKPLKLTGIDNEIVSAPNARVLILNSLIGNRYGSTMADGSYGEVDVTPESLAKVVAILEGVLQTFTWSGPTRHEPSGP</sequence>
<organism evidence="1 2">
    <name type="scientific">Roseateles puraquae</name>
    <dbReference type="NCBI Taxonomy" id="431059"/>
    <lineage>
        <taxon>Bacteria</taxon>
        <taxon>Pseudomonadati</taxon>
        <taxon>Pseudomonadota</taxon>
        <taxon>Betaproteobacteria</taxon>
        <taxon>Burkholderiales</taxon>
        <taxon>Sphaerotilaceae</taxon>
        <taxon>Roseateles</taxon>
    </lineage>
</organism>
<dbReference type="OrthoDB" id="9178565at2"/>
<name>A0A254N269_9BURK</name>